<sequence>MPRSTRARGGPPRALLLDHGGVLTRSVKHPERCPSSPTAFSPAPTGRPVWTASGCLVTSAPAWPPTATGRTATPAPPPPHETTHHELWEEFIATDWPEPARAAVSAEATELCRSPVLTESDKRAEPATTEVLRLGKEHGVRAGVVSNTLAGSLNRETVAACGLAPYLGVQVHSDETGLREPGPQLLLPAARALGTDPADCWYVGDNDDRDVVCGTGGRTHGTDAPRGPPRHRRRPAARHGRPRRRRTAGTASPRTQRKRPHGRPRGTRMNGTEELSVHLRTVAVEAALAVAPDLRAAFRSRMEVRFKRDEHDPVTEHDRRAEERIRHALLGKVPGSTIVGEEGGRREGSGRISWYVDPIDGTANFAHGLAFFCTAIGAVLDGRPVAAAVVDPIAGHVFSADLAGARLGDRPLVSAGTTEEGRALLITGFPNSRELESRDPESPVRFAGLVSRYGTVRRTGSAALSLAHVAAGWSDAALGTTVNAWDICAAHLLVDRAGGTYVPFGGDPGWDQPCYLAHTRDLEPTALREFAHWYTTRRARTGR</sequence>
<evidence type="ECO:0000313" key="7">
    <source>
        <dbReference type="EMBL" id="MDT0609106.1"/>
    </source>
</evidence>
<keyword evidence="8" id="KW-1185">Reference proteome</keyword>
<dbReference type="Gene3D" id="3.30.540.10">
    <property type="entry name" value="Fructose-1,6-Bisphosphatase, subunit A, domain 1"/>
    <property type="match status" value="1"/>
</dbReference>
<keyword evidence="3" id="KW-0479">Metal-binding</keyword>
<evidence type="ECO:0000256" key="6">
    <source>
        <dbReference type="SAM" id="MobiDB-lite"/>
    </source>
</evidence>
<feature type="compositionally biased region" description="Basic residues" evidence="6">
    <location>
        <begin position="228"/>
        <end position="247"/>
    </location>
</feature>
<dbReference type="SUPFAM" id="SSF56784">
    <property type="entry name" value="HAD-like"/>
    <property type="match status" value="1"/>
</dbReference>
<dbReference type="InterPro" id="IPR020583">
    <property type="entry name" value="Inositol_monoP_metal-BS"/>
</dbReference>
<organism evidence="7 8">
    <name type="scientific">Streptomyces lancefieldiae</name>
    <dbReference type="NCBI Taxonomy" id="3075520"/>
    <lineage>
        <taxon>Bacteria</taxon>
        <taxon>Bacillati</taxon>
        <taxon>Actinomycetota</taxon>
        <taxon>Actinomycetes</taxon>
        <taxon>Kitasatosporales</taxon>
        <taxon>Streptomycetaceae</taxon>
        <taxon>Streptomyces</taxon>
    </lineage>
</organism>
<evidence type="ECO:0000256" key="4">
    <source>
        <dbReference type="ARBA" id="ARBA00022801"/>
    </source>
</evidence>
<comment type="catalytic activity">
    <reaction evidence="1">
        <text>a myo-inositol phosphate + H2O = myo-inositol + phosphate</text>
        <dbReference type="Rhea" id="RHEA:24056"/>
        <dbReference type="ChEBI" id="CHEBI:15377"/>
        <dbReference type="ChEBI" id="CHEBI:17268"/>
        <dbReference type="ChEBI" id="CHEBI:43474"/>
        <dbReference type="ChEBI" id="CHEBI:84139"/>
        <dbReference type="EC" id="3.1.3.25"/>
    </reaction>
</comment>
<dbReference type="Proteomes" id="UP001180724">
    <property type="component" value="Unassembled WGS sequence"/>
</dbReference>
<evidence type="ECO:0000256" key="1">
    <source>
        <dbReference type="ARBA" id="ARBA00001033"/>
    </source>
</evidence>
<dbReference type="PRINTS" id="PR00377">
    <property type="entry name" value="IMPHPHTASES"/>
</dbReference>
<dbReference type="InterPro" id="IPR023214">
    <property type="entry name" value="HAD_sf"/>
</dbReference>
<comment type="caution">
    <text evidence="7">The sequence shown here is derived from an EMBL/GenBank/DDBJ whole genome shotgun (WGS) entry which is preliminary data.</text>
</comment>
<proteinExistence type="predicted"/>
<dbReference type="PROSITE" id="PS00629">
    <property type="entry name" value="IMP_1"/>
    <property type="match status" value="1"/>
</dbReference>
<dbReference type="PANTHER" id="PTHR20854">
    <property type="entry name" value="INOSITOL MONOPHOSPHATASE"/>
    <property type="match status" value="1"/>
</dbReference>
<dbReference type="Pfam" id="PF00459">
    <property type="entry name" value="Inositol_P"/>
    <property type="match status" value="1"/>
</dbReference>
<gene>
    <name evidence="7" type="ORF">RM812_02500</name>
</gene>
<evidence type="ECO:0000256" key="2">
    <source>
        <dbReference type="ARBA" id="ARBA00013106"/>
    </source>
</evidence>
<evidence type="ECO:0000313" key="8">
    <source>
        <dbReference type="Proteomes" id="UP001180724"/>
    </source>
</evidence>
<dbReference type="RefSeq" id="WP_311570700.1">
    <property type="nucleotide sequence ID" value="NZ_JAVRFH010000002.1"/>
</dbReference>
<dbReference type="Pfam" id="PF00702">
    <property type="entry name" value="Hydrolase"/>
    <property type="match status" value="1"/>
</dbReference>
<dbReference type="InterPro" id="IPR020550">
    <property type="entry name" value="Inositol_monophosphatase_CS"/>
</dbReference>
<dbReference type="Gene3D" id="3.40.190.80">
    <property type="match status" value="1"/>
</dbReference>
<feature type="region of interest" description="Disordered" evidence="6">
    <location>
        <begin position="213"/>
        <end position="272"/>
    </location>
</feature>
<dbReference type="Gene3D" id="3.40.50.1000">
    <property type="entry name" value="HAD superfamily/HAD-like"/>
    <property type="match status" value="1"/>
</dbReference>
<dbReference type="InterPro" id="IPR000760">
    <property type="entry name" value="Inositol_monophosphatase-like"/>
</dbReference>
<dbReference type="EMBL" id="JAVRFH010000002">
    <property type="protein sequence ID" value="MDT0609106.1"/>
    <property type="molecule type" value="Genomic_DNA"/>
</dbReference>
<keyword evidence="5" id="KW-0460">Magnesium</keyword>
<protein>
    <recommendedName>
        <fullName evidence="2">inositol-phosphate phosphatase</fullName>
        <ecNumber evidence="2">3.1.3.25</ecNumber>
    </recommendedName>
</protein>
<dbReference type="SUPFAM" id="SSF56655">
    <property type="entry name" value="Carbohydrate phosphatase"/>
    <property type="match status" value="1"/>
</dbReference>
<keyword evidence="4" id="KW-0378">Hydrolase</keyword>
<evidence type="ECO:0000256" key="3">
    <source>
        <dbReference type="ARBA" id="ARBA00022723"/>
    </source>
</evidence>
<dbReference type="InterPro" id="IPR036412">
    <property type="entry name" value="HAD-like_sf"/>
</dbReference>
<dbReference type="EC" id="3.1.3.25" evidence="2"/>
<accession>A0ABU3AJQ5</accession>
<evidence type="ECO:0000256" key="5">
    <source>
        <dbReference type="ARBA" id="ARBA00022842"/>
    </source>
</evidence>
<feature type="compositionally biased region" description="Basic residues" evidence="6">
    <location>
        <begin position="255"/>
        <end position="266"/>
    </location>
</feature>
<reference evidence="7" key="1">
    <citation type="submission" date="2024-05" db="EMBL/GenBank/DDBJ databases">
        <title>30 novel species of actinomycetes from the DSMZ collection.</title>
        <authorList>
            <person name="Nouioui I."/>
        </authorList>
    </citation>
    <scope>NUCLEOTIDE SEQUENCE</scope>
    <source>
        <strain evidence="7">DSM 40712</strain>
    </source>
</reference>
<name>A0ABU3AJQ5_9ACTN</name>
<dbReference type="PANTHER" id="PTHR20854:SF4">
    <property type="entry name" value="INOSITOL-1-MONOPHOSPHATASE-RELATED"/>
    <property type="match status" value="1"/>
</dbReference>
<dbReference type="PROSITE" id="PS00630">
    <property type="entry name" value="IMP_2"/>
    <property type="match status" value="1"/>
</dbReference>